<evidence type="ECO:0000256" key="7">
    <source>
        <dbReference type="ARBA" id="ARBA00022801"/>
    </source>
</evidence>
<proteinExistence type="inferred from homology"/>
<comment type="similarity">
    <text evidence="3 13">Belongs to the peptidase M24B family.</text>
</comment>
<evidence type="ECO:0000256" key="12">
    <source>
        <dbReference type="ARBA" id="ARBA00081411"/>
    </source>
</evidence>
<dbReference type="GO" id="GO:0030145">
    <property type="term" value="F:manganese ion binding"/>
    <property type="evidence" value="ECO:0007669"/>
    <property type="project" value="InterPro"/>
</dbReference>
<comment type="cofactor">
    <cofactor evidence="2">
        <name>Mn(2+)</name>
        <dbReference type="ChEBI" id="CHEBI:29035"/>
    </cofactor>
</comment>
<dbReference type="InterPro" id="IPR007865">
    <property type="entry name" value="Aminopep_P_N"/>
</dbReference>
<evidence type="ECO:0000313" key="16">
    <source>
        <dbReference type="EMBL" id="SDV48117.1"/>
    </source>
</evidence>
<keyword evidence="17" id="KW-1185">Reference proteome</keyword>
<dbReference type="EMBL" id="FNLO01000004">
    <property type="protein sequence ID" value="SDV48117.1"/>
    <property type="molecule type" value="Genomic_DNA"/>
</dbReference>
<evidence type="ECO:0000256" key="5">
    <source>
        <dbReference type="ARBA" id="ARBA00022670"/>
    </source>
</evidence>
<protein>
    <recommendedName>
        <fullName evidence="10">Xaa-Pro aminopeptidase</fullName>
        <ecNumber evidence="4">3.4.11.9</ecNumber>
    </recommendedName>
    <alternativeName>
        <fullName evidence="11">Aminopeptidase P II</fullName>
    </alternativeName>
    <alternativeName>
        <fullName evidence="12">X-Pro aminopeptidase</fullName>
    </alternativeName>
</protein>
<evidence type="ECO:0000256" key="9">
    <source>
        <dbReference type="ARBA" id="ARBA00023211"/>
    </source>
</evidence>
<keyword evidence="9" id="KW-0464">Manganese</keyword>
<dbReference type="SUPFAM" id="SSF53092">
    <property type="entry name" value="Creatinase/prolidase N-terminal domain"/>
    <property type="match status" value="1"/>
</dbReference>
<evidence type="ECO:0000259" key="15">
    <source>
        <dbReference type="SMART" id="SM01011"/>
    </source>
</evidence>
<dbReference type="GO" id="GO:0070006">
    <property type="term" value="F:metalloaminopeptidase activity"/>
    <property type="evidence" value="ECO:0007669"/>
    <property type="project" value="InterPro"/>
</dbReference>
<dbReference type="STRING" id="1770053.SAMN05216551_104172"/>
<evidence type="ECO:0000256" key="2">
    <source>
        <dbReference type="ARBA" id="ARBA00001936"/>
    </source>
</evidence>
<keyword evidence="6 13" id="KW-0479">Metal-binding</keyword>
<dbReference type="EC" id="3.4.11.9" evidence="4"/>
<dbReference type="InterPro" id="IPR000994">
    <property type="entry name" value="Pept_M24"/>
</dbReference>
<dbReference type="Gene3D" id="3.40.350.10">
    <property type="entry name" value="Creatinase/prolidase N-terminal domain"/>
    <property type="match status" value="1"/>
</dbReference>
<evidence type="ECO:0000313" key="17">
    <source>
        <dbReference type="Proteomes" id="UP000243719"/>
    </source>
</evidence>
<keyword evidence="5" id="KW-0645">Protease</keyword>
<evidence type="ECO:0000256" key="1">
    <source>
        <dbReference type="ARBA" id="ARBA00001424"/>
    </source>
</evidence>
<feature type="domain" description="Aminopeptidase P N-terminal" evidence="15">
    <location>
        <begin position="24"/>
        <end position="179"/>
    </location>
</feature>
<dbReference type="PROSITE" id="PS00491">
    <property type="entry name" value="PROLINE_PEPTIDASE"/>
    <property type="match status" value="1"/>
</dbReference>
<evidence type="ECO:0000256" key="6">
    <source>
        <dbReference type="ARBA" id="ARBA00022723"/>
    </source>
</evidence>
<name>A0A1H2PPB8_9BURK</name>
<reference evidence="17" key="1">
    <citation type="submission" date="2016-09" db="EMBL/GenBank/DDBJ databases">
        <authorList>
            <person name="Varghese N."/>
            <person name="Submissions S."/>
        </authorList>
    </citation>
    <scope>NUCLEOTIDE SEQUENCE [LARGE SCALE GENOMIC DNA]</scope>
    <source>
        <strain evidence="17">JS23</strain>
    </source>
</reference>
<dbReference type="CDD" id="cd01087">
    <property type="entry name" value="Prolidase"/>
    <property type="match status" value="1"/>
</dbReference>
<dbReference type="GO" id="GO:0006508">
    <property type="term" value="P:proteolysis"/>
    <property type="evidence" value="ECO:0007669"/>
    <property type="project" value="UniProtKB-KW"/>
</dbReference>
<dbReference type="InterPro" id="IPR029149">
    <property type="entry name" value="Creatin/AminoP/Spt16_N"/>
</dbReference>
<organism evidence="16 17">
    <name type="scientific">Chitinasiproducens palmae</name>
    <dbReference type="NCBI Taxonomy" id="1770053"/>
    <lineage>
        <taxon>Bacteria</taxon>
        <taxon>Pseudomonadati</taxon>
        <taxon>Pseudomonadota</taxon>
        <taxon>Betaproteobacteria</taxon>
        <taxon>Burkholderiales</taxon>
        <taxon>Burkholderiaceae</taxon>
        <taxon>Chitinasiproducens</taxon>
    </lineage>
</organism>
<keyword evidence="7" id="KW-0378">Hydrolase</keyword>
<dbReference type="OrthoDB" id="9806388at2"/>
<dbReference type="InterPro" id="IPR052433">
    <property type="entry name" value="X-Pro_dipept-like"/>
</dbReference>
<dbReference type="Gene3D" id="3.90.230.10">
    <property type="entry name" value="Creatinase/methionine aminopeptidase superfamily"/>
    <property type="match status" value="1"/>
</dbReference>
<evidence type="ECO:0000256" key="11">
    <source>
        <dbReference type="ARBA" id="ARBA00075356"/>
    </source>
</evidence>
<keyword evidence="8" id="KW-0482">Metalloprotease</keyword>
<dbReference type="PANTHER" id="PTHR43226">
    <property type="entry name" value="XAA-PRO AMINOPEPTIDASE 3"/>
    <property type="match status" value="1"/>
</dbReference>
<keyword evidence="16" id="KW-0031">Aminopeptidase</keyword>
<evidence type="ECO:0000256" key="14">
    <source>
        <dbReference type="SAM" id="MobiDB-lite"/>
    </source>
</evidence>
<evidence type="ECO:0000256" key="8">
    <source>
        <dbReference type="ARBA" id="ARBA00023049"/>
    </source>
</evidence>
<evidence type="ECO:0000256" key="3">
    <source>
        <dbReference type="ARBA" id="ARBA00008766"/>
    </source>
</evidence>
<gene>
    <name evidence="16" type="ORF">SAMN05216551_104172</name>
</gene>
<evidence type="ECO:0000256" key="13">
    <source>
        <dbReference type="RuleBase" id="RU000590"/>
    </source>
</evidence>
<evidence type="ECO:0000256" key="4">
    <source>
        <dbReference type="ARBA" id="ARBA00012574"/>
    </source>
</evidence>
<dbReference type="InterPro" id="IPR036005">
    <property type="entry name" value="Creatinase/aminopeptidase-like"/>
</dbReference>
<dbReference type="SUPFAM" id="SSF55920">
    <property type="entry name" value="Creatinase/aminopeptidase"/>
    <property type="match status" value="1"/>
</dbReference>
<dbReference type="FunFam" id="3.90.230.10:FF:000002">
    <property type="entry name" value="Xaa-Pro aminopeptidase 3"/>
    <property type="match status" value="1"/>
</dbReference>
<accession>A0A1H2PPB8</accession>
<dbReference type="AlphaFoldDB" id="A0A1H2PPB8"/>
<dbReference type="SMART" id="SM01011">
    <property type="entry name" value="AMP_N"/>
    <property type="match status" value="1"/>
</dbReference>
<dbReference type="RefSeq" id="WP_091907031.1">
    <property type="nucleotide sequence ID" value="NZ_FNLO01000004.1"/>
</dbReference>
<comment type="catalytic activity">
    <reaction evidence="1">
        <text>Release of any N-terminal amino acid, including proline, that is linked to proline, even from a dipeptide or tripeptide.</text>
        <dbReference type="EC" id="3.4.11.9"/>
    </reaction>
</comment>
<dbReference type="GO" id="GO:0005829">
    <property type="term" value="C:cytosol"/>
    <property type="evidence" value="ECO:0007669"/>
    <property type="project" value="TreeGrafter"/>
</dbReference>
<evidence type="ECO:0000256" key="10">
    <source>
        <dbReference type="ARBA" id="ARBA00069363"/>
    </source>
</evidence>
<dbReference type="Pfam" id="PF00557">
    <property type="entry name" value="Peptidase_M24"/>
    <property type="match status" value="1"/>
</dbReference>
<dbReference type="Proteomes" id="UP000243719">
    <property type="component" value="Unassembled WGS sequence"/>
</dbReference>
<feature type="region of interest" description="Disordered" evidence="14">
    <location>
        <begin position="408"/>
        <end position="427"/>
    </location>
</feature>
<sequence length="491" mass="53078">MTSDPTLAADAALSASDAHVYAAVPPARYAARRAALVDAMRAAGGGVAIIAAAPVVMRNRDSDYPYRQDSYFHYLCGFDEPDTLLLIDSDGTLRAPDRAAPGADGEQAALARPRATLFCRARDPQHEIWEGLRFGPDGAREAFGLDAAWPNEARDSRVLDVLAQARTVWLPFAAKATASCVNDWLARLRARREPVAPETVRDLTPLLDALRVVKDDDEIALMRGAGRISALGHRRAMQACRVGMREYELEAELLHTFRRHGAQAPAYTSIVATGANACILHYPAGNAILRDGDLVLIDAGCEIDGYAGDISRTFPANGRFSGPQRALYEIVLAAQRAAIAATRPGARFDDAHQAAVRVLAQGMLDTGLLDADRHGTLDDVIAARAYARFYMHRTGHWLGLDVHDCGDYRDPPRPEEGTTGPRASRTLQPGMVLTIEPGLYVRAADDVPAAFHDIGIRIEDDALVTADGCALLTRDVPVACDEIEALMRDGQ</sequence>
<dbReference type="Pfam" id="PF05195">
    <property type="entry name" value="AMP_N"/>
    <property type="match status" value="1"/>
</dbReference>
<dbReference type="PANTHER" id="PTHR43226:SF4">
    <property type="entry name" value="XAA-PRO AMINOPEPTIDASE 3"/>
    <property type="match status" value="1"/>
</dbReference>
<dbReference type="InterPro" id="IPR001131">
    <property type="entry name" value="Peptidase_M24B_aminopep-P_CS"/>
</dbReference>